<feature type="region of interest" description="Disordered" evidence="1">
    <location>
        <begin position="643"/>
        <end position="674"/>
    </location>
</feature>
<evidence type="ECO:0000256" key="1">
    <source>
        <dbReference type="SAM" id="MobiDB-lite"/>
    </source>
</evidence>
<evidence type="ECO:0000313" key="3">
    <source>
        <dbReference type="Proteomes" id="UP001165090"/>
    </source>
</evidence>
<reference evidence="2 3" key="1">
    <citation type="journal article" date="2023" name="IScience">
        <title>Expanded male sex-determining region conserved during the evolution of homothallism in the green alga Volvox.</title>
        <authorList>
            <person name="Yamamoto K."/>
            <person name="Matsuzaki R."/>
            <person name="Mahakham W."/>
            <person name="Heman W."/>
            <person name="Sekimoto H."/>
            <person name="Kawachi M."/>
            <person name="Minakuchi Y."/>
            <person name="Toyoda A."/>
            <person name="Nozaki H."/>
        </authorList>
    </citation>
    <scope>NUCLEOTIDE SEQUENCE [LARGE SCALE GENOMIC DNA]</scope>
    <source>
        <strain evidence="2 3">NIES-4468</strain>
    </source>
</reference>
<evidence type="ECO:0000313" key="2">
    <source>
        <dbReference type="EMBL" id="GLI60810.1"/>
    </source>
</evidence>
<dbReference type="EMBL" id="BSDZ01000008">
    <property type="protein sequence ID" value="GLI60810.1"/>
    <property type="molecule type" value="Genomic_DNA"/>
</dbReference>
<dbReference type="Proteomes" id="UP001165090">
    <property type="component" value="Unassembled WGS sequence"/>
</dbReference>
<comment type="caution">
    <text evidence="2">The sequence shown here is derived from an EMBL/GenBank/DDBJ whole genome shotgun (WGS) entry which is preliminary data.</text>
</comment>
<feature type="region of interest" description="Disordered" evidence="1">
    <location>
        <begin position="606"/>
        <end position="631"/>
    </location>
</feature>
<keyword evidence="3" id="KW-1185">Reference proteome</keyword>
<name>A0ABQ5RT71_9CHLO</name>
<proteinExistence type="predicted"/>
<organism evidence="2 3">
    <name type="scientific">Volvox africanus</name>
    <dbReference type="NCBI Taxonomy" id="51714"/>
    <lineage>
        <taxon>Eukaryota</taxon>
        <taxon>Viridiplantae</taxon>
        <taxon>Chlorophyta</taxon>
        <taxon>core chlorophytes</taxon>
        <taxon>Chlorophyceae</taxon>
        <taxon>CS clade</taxon>
        <taxon>Chlamydomonadales</taxon>
        <taxon>Volvocaceae</taxon>
        <taxon>Volvox</taxon>
    </lineage>
</organism>
<gene>
    <name evidence="2" type="ORF">VaNZ11_002916</name>
</gene>
<sequence length="813" mass="82574">MPAHQVGSLDSWLESPSSPCGLGRPLFQVCQTRPRSFIGGSSKSVSVEDCAISLGTVNKGNNGPRDVGRSASTSAVVDVADSPLIASNDKHLDGPGTYIVVSRGALSFKRKSLLSEQLRSATSLPLPISMSSTIDAEDVALETNNPATSRTACTRQRNTAEAPEAAICVTQRAPLNSCIATTYAKRQASILPVYHISSAGYDEINMLKSSEVGADAPPPCASAASPNSDMYGNTCGSVNTVPYFGEDGIRVSSRGKSLLVLMSAGSMDADASSACGGVGSLACSSSTGYFSSSSNVLQYYRGDRDDNSNEPLYMQFSSNALMAAAAACTGVGAATCMASLGSTEGHTTATLRALSAEQHKCFDNNLPERAVLAAAPSPLSLPLEGTPAIGPPLITALSSTPRETLVPSVVGAQENPSATSITTDTIGNTESDVSEGCADFCSSSSLAVCSATDLISGSPSCSDRKRHPSTVVQLAVAAHIAASCSTAQDTDISKAAIVAGQCDIVTPCMASAAEAASSGVEAAGDSSFLLQGPGAACAAADSQAPPEQSADSQGLMGHRVIMAAPAGAGHGVAVTAIPAVSAVAAHLLGGIEGRVATAAAVAPEPACFEAESRTPIPSVDPAAEGMKDSAPQAKVQLKLTGEERPKLSMEQPAGQPGAGVPAEPEASRRSPKGISLSNLFPTVFLVPVTHSIGHATHPCGATGRTIQHSVSLNCRTSGAGIWGVEDAGEPTAAMDVCLGDAVNARRSFDASKALSRAKSSGVSGSRDSINGLLEADVNPAMYEGTVRRGLPRKAAALALARTKSQPVPEEVDE</sequence>
<accession>A0ABQ5RT71</accession>
<protein>
    <submittedName>
        <fullName evidence="2">Uncharacterized protein</fullName>
    </submittedName>
</protein>